<dbReference type="EMBL" id="AJIL01000116">
    <property type="protein sequence ID" value="KNE94463.1"/>
    <property type="molecule type" value="Genomic_DNA"/>
</dbReference>
<reference evidence="2" key="1">
    <citation type="submission" date="2014-03" db="EMBL/GenBank/DDBJ databases">
        <title>The Genome Sequence of Puccinia striiformis f. sp. tritici PST-78.</title>
        <authorList>
            <consortium name="The Broad Institute Genome Sequencing Platform"/>
            <person name="Cuomo C."/>
            <person name="Hulbert S."/>
            <person name="Chen X."/>
            <person name="Walker B."/>
            <person name="Young S.K."/>
            <person name="Zeng Q."/>
            <person name="Gargeya S."/>
            <person name="Fitzgerald M."/>
            <person name="Haas B."/>
            <person name="Abouelleil A."/>
            <person name="Alvarado L."/>
            <person name="Arachchi H.M."/>
            <person name="Berlin A.M."/>
            <person name="Chapman S.B."/>
            <person name="Goldberg J."/>
            <person name="Griggs A."/>
            <person name="Gujja S."/>
            <person name="Hansen M."/>
            <person name="Howarth C."/>
            <person name="Imamovic A."/>
            <person name="Larimer J."/>
            <person name="McCowan C."/>
            <person name="Montmayeur A."/>
            <person name="Murphy C."/>
            <person name="Neiman D."/>
            <person name="Pearson M."/>
            <person name="Priest M."/>
            <person name="Roberts A."/>
            <person name="Saif S."/>
            <person name="Shea T."/>
            <person name="Sisk P."/>
            <person name="Sykes S."/>
            <person name="Wortman J."/>
            <person name="Nusbaum C."/>
            <person name="Birren B."/>
        </authorList>
    </citation>
    <scope>NUCLEOTIDE SEQUENCE [LARGE SCALE GENOMIC DNA]</scope>
    <source>
        <strain evidence="2">race PST-78</strain>
    </source>
</reference>
<proteinExistence type="predicted"/>
<evidence type="ECO:0000313" key="1">
    <source>
        <dbReference type="EMBL" id="KNE94463.1"/>
    </source>
</evidence>
<dbReference type="AlphaFoldDB" id="A0A0L0V5D0"/>
<sequence>MSQFLKQSHTLTNSKLHWLKQEHIHRVEQMDQAVTELQAIAFNQAYEDFCKWLQKGLPLSVVEKASYIKHYNNEDTAHLVKKITTYSRAAAYTKAIVEMRSTFAGLSMVKGDGGSELGARSACPGMVINEITPQPSKTKLQHPHIKIVSKQQPDKIALQSVMLLASEAEAPEIPIVLHDKCMKEQVRILIASEHRIHTRMEERVMLIGMAKGTMEEACHTIQKVRQTIENKHQAILLDFDELDKVRNVGMKAELERQKVGKLHQEDNVGVGCSK</sequence>
<comment type="caution">
    <text evidence="1">The sequence shown here is derived from an EMBL/GenBank/DDBJ whole genome shotgun (WGS) entry which is preliminary data.</text>
</comment>
<dbReference type="Proteomes" id="UP000054564">
    <property type="component" value="Unassembled WGS sequence"/>
</dbReference>
<organism evidence="1 2">
    <name type="scientific">Puccinia striiformis f. sp. tritici PST-78</name>
    <dbReference type="NCBI Taxonomy" id="1165861"/>
    <lineage>
        <taxon>Eukaryota</taxon>
        <taxon>Fungi</taxon>
        <taxon>Dikarya</taxon>
        <taxon>Basidiomycota</taxon>
        <taxon>Pucciniomycotina</taxon>
        <taxon>Pucciniomycetes</taxon>
        <taxon>Pucciniales</taxon>
        <taxon>Pucciniaceae</taxon>
        <taxon>Puccinia</taxon>
    </lineage>
</organism>
<accession>A0A0L0V5D0</accession>
<evidence type="ECO:0000313" key="2">
    <source>
        <dbReference type="Proteomes" id="UP000054564"/>
    </source>
</evidence>
<gene>
    <name evidence="1" type="ORF">PSTG_12185</name>
</gene>
<keyword evidence="2" id="KW-1185">Reference proteome</keyword>
<protein>
    <submittedName>
        <fullName evidence="1">Uncharacterized protein</fullName>
    </submittedName>
</protein>
<name>A0A0L0V5D0_9BASI</name>